<dbReference type="Pfam" id="PF12682">
    <property type="entry name" value="Flavodoxin_4"/>
    <property type="match status" value="1"/>
</dbReference>
<dbReference type="SUPFAM" id="SSF52218">
    <property type="entry name" value="Flavoproteins"/>
    <property type="match status" value="1"/>
</dbReference>
<dbReference type="Gene3D" id="3.40.50.360">
    <property type="match status" value="1"/>
</dbReference>
<proteinExistence type="predicted"/>
<dbReference type="GO" id="GO:0009055">
    <property type="term" value="F:electron transfer activity"/>
    <property type="evidence" value="ECO:0007669"/>
    <property type="project" value="InterPro"/>
</dbReference>
<dbReference type="PANTHER" id="PTHR39201">
    <property type="entry name" value="EXPORTED PROTEIN-RELATED"/>
    <property type="match status" value="1"/>
</dbReference>
<comment type="cofactor">
    <cofactor evidence="1">
        <name>FMN</name>
        <dbReference type="ChEBI" id="CHEBI:58210"/>
    </cofactor>
</comment>
<dbReference type="InterPro" id="IPR001226">
    <property type="entry name" value="Flavodoxin_CS"/>
</dbReference>
<dbReference type="RefSeq" id="WP_073303429.1">
    <property type="nucleotide sequence ID" value="NZ_FRAW01000009.1"/>
</dbReference>
<protein>
    <submittedName>
        <fullName evidence="3">Flavodoxin</fullName>
    </submittedName>
</protein>
<dbReference type="GO" id="GO:0010181">
    <property type="term" value="F:FMN binding"/>
    <property type="evidence" value="ECO:0007669"/>
    <property type="project" value="InterPro"/>
</dbReference>
<dbReference type="AlphaFoldDB" id="A0A1M6T6C2"/>
<dbReference type="EMBL" id="FRAW01000009">
    <property type="protein sequence ID" value="SHK52602.1"/>
    <property type="molecule type" value="Genomic_DNA"/>
</dbReference>
<keyword evidence="4" id="KW-1185">Reference proteome</keyword>
<name>A0A1M6T6C2_9BACT</name>
<dbReference type="InterPro" id="IPR029039">
    <property type="entry name" value="Flavoprotein-like_sf"/>
</dbReference>
<accession>A0A1M6T6C2</accession>
<sequence>MKKVLTIAAAVTFLFACNENQEKTNEQPCLTMGKSAVIFYSQTGTTALVARELAKQTHAELVELQMTTPYPSTYDSTVSAVRIERENKSWPALQKARFDLSKFDTLYVGYPVMFGTFAPPLYTFLDSNELSGKYLVPFCTYGSGGRKSSSRELASLASNARSLLSFGISKRRVLSPNTDLTKEIRNFLNLVRAGIQEEERLASFGDSQELSGKDSSVFASAVKEYAYLNLQPIRVAKDSAGTGFLFSCRMRAFGAEENVTVQVFKSLSENGEAELIAVEK</sequence>
<dbReference type="PANTHER" id="PTHR39201:SF1">
    <property type="entry name" value="FLAVODOXIN-LIKE DOMAIN-CONTAINING PROTEIN"/>
    <property type="match status" value="1"/>
</dbReference>
<evidence type="ECO:0000313" key="3">
    <source>
        <dbReference type="EMBL" id="SHK52602.1"/>
    </source>
</evidence>
<evidence type="ECO:0000256" key="1">
    <source>
        <dbReference type="ARBA" id="ARBA00001917"/>
    </source>
</evidence>
<feature type="domain" description="Flavodoxin-like" evidence="2">
    <location>
        <begin position="35"/>
        <end position="155"/>
    </location>
</feature>
<gene>
    <name evidence="3" type="ORF">SAMN05720469_1091</name>
</gene>
<dbReference type="Proteomes" id="UP000184275">
    <property type="component" value="Unassembled WGS sequence"/>
</dbReference>
<dbReference type="PROSITE" id="PS51257">
    <property type="entry name" value="PROKAR_LIPOPROTEIN"/>
    <property type="match status" value="1"/>
</dbReference>
<organism evidence="3 4">
    <name type="scientific">Fibrobacter intestinalis</name>
    <dbReference type="NCBI Taxonomy" id="28122"/>
    <lineage>
        <taxon>Bacteria</taxon>
        <taxon>Pseudomonadati</taxon>
        <taxon>Fibrobacterota</taxon>
        <taxon>Fibrobacteria</taxon>
        <taxon>Fibrobacterales</taxon>
        <taxon>Fibrobacteraceae</taxon>
        <taxon>Fibrobacter</taxon>
    </lineage>
</organism>
<evidence type="ECO:0000313" key="4">
    <source>
        <dbReference type="Proteomes" id="UP000184275"/>
    </source>
</evidence>
<reference evidence="4" key="1">
    <citation type="submission" date="2016-11" db="EMBL/GenBank/DDBJ databases">
        <authorList>
            <person name="Varghese N."/>
            <person name="Submissions S."/>
        </authorList>
    </citation>
    <scope>NUCLEOTIDE SEQUENCE [LARGE SCALE GENOMIC DNA]</scope>
    <source>
        <strain evidence="4">UWOS</strain>
    </source>
</reference>
<dbReference type="InterPro" id="IPR008254">
    <property type="entry name" value="Flavodoxin/NO_synth"/>
</dbReference>
<dbReference type="PROSITE" id="PS00201">
    <property type="entry name" value="FLAVODOXIN"/>
    <property type="match status" value="1"/>
</dbReference>
<evidence type="ECO:0000259" key="2">
    <source>
        <dbReference type="Pfam" id="PF12682"/>
    </source>
</evidence>